<dbReference type="PROSITE" id="PS00018">
    <property type="entry name" value="EF_HAND_1"/>
    <property type="match status" value="1"/>
</dbReference>
<organism evidence="4 5">
    <name type="scientific">Durusdinium trenchii</name>
    <dbReference type="NCBI Taxonomy" id="1381693"/>
    <lineage>
        <taxon>Eukaryota</taxon>
        <taxon>Sar</taxon>
        <taxon>Alveolata</taxon>
        <taxon>Dinophyceae</taxon>
        <taxon>Suessiales</taxon>
        <taxon>Symbiodiniaceae</taxon>
        <taxon>Durusdinium</taxon>
    </lineage>
</organism>
<evidence type="ECO:0000313" key="5">
    <source>
        <dbReference type="Proteomes" id="UP001642464"/>
    </source>
</evidence>
<evidence type="ECO:0000256" key="3">
    <source>
        <dbReference type="SAM" id="Phobius"/>
    </source>
</evidence>
<protein>
    <recommendedName>
        <fullName evidence="6">EF-hand domain-containing protein</fullName>
    </recommendedName>
</protein>
<evidence type="ECO:0008006" key="6">
    <source>
        <dbReference type="Google" id="ProtNLM"/>
    </source>
</evidence>
<keyword evidence="1" id="KW-0175">Coiled coil</keyword>
<keyword evidence="5" id="KW-1185">Reference proteome</keyword>
<feature type="transmembrane region" description="Helical" evidence="3">
    <location>
        <begin position="359"/>
        <end position="379"/>
    </location>
</feature>
<evidence type="ECO:0000313" key="4">
    <source>
        <dbReference type="EMBL" id="CAK9022061.1"/>
    </source>
</evidence>
<feature type="transmembrane region" description="Helical" evidence="3">
    <location>
        <begin position="96"/>
        <end position="120"/>
    </location>
</feature>
<feature type="region of interest" description="Disordered" evidence="2">
    <location>
        <begin position="329"/>
        <end position="350"/>
    </location>
</feature>
<keyword evidence="3" id="KW-0812">Transmembrane</keyword>
<keyword evidence="3" id="KW-1133">Transmembrane helix</keyword>
<evidence type="ECO:0000256" key="2">
    <source>
        <dbReference type="SAM" id="MobiDB-lite"/>
    </source>
</evidence>
<dbReference type="Proteomes" id="UP001642464">
    <property type="component" value="Unassembled WGS sequence"/>
</dbReference>
<feature type="coiled-coil region" evidence="1">
    <location>
        <begin position="410"/>
        <end position="444"/>
    </location>
</feature>
<name>A0ABP0K5L4_9DINO</name>
<reference evidence="4 5" key="1">
    <citation type="submission" date="2024-02" db="EMBL/GenBank/DDBJ databases">
        <authorList>
            <person name="Chen Y."/>
            <person name="Shah S."/>
            <person name="Dougan E. K."/>
            <person name="Thang M."/>
            <person name="Chan C."/>
        </authorList>
    </citation>
    <scope>NUCLEOTIDE SEQUENCE [LARGE SCALE GENOMIC DNA]</scope>
</reference>
<proteinExistence type="predicted"/>
<feature type="transmembrane region" description="Helical" evidence="3">
    <location>
        <begin position="52"/>
        <end position="75"/>
    </location>
</feature>
<comment type="caution">
    <text evidence="4">The sequence shown here is derived from an EMBL/GenBank/DDBJ whole genome shotgun (WGS) entry which is preliminary data.</text>
</comment>
<gene>
    <name evidence="4" type="ORF">SCF082_LOCUS15629</name>
</gene>
<accession>A0ABP0K5L4</accession>
<feature type="transmembrane region" description="Helical" evidence="3">
    <location>
        <begin position="391"/>
        <end position="411"/>
    </location>
</feature>
<dbReference type="InterPro" id="IPR018247">
    <property type="entry name" value="EF_Hand_1_Ca_BS"/>
</dbReference>
<dbReference type="EMBL" id="CAXAMM010010002">
    <property type="protein sequence ID" value="CAK9022061.1"/>
    <property type="molecule type" value="Genomic_DNA"/>
</dbReference>
<sequence>MLGSSVTRVKGDISKASEEAELAVPWQWVKALKDFPGLLQHGVDELRGLSTWLPIIAGLSLATVLVCCGAAWLQLLSSQNATVNKRLTRKLSPTTLALLLPCCVAASTLILCVAACAEYATASTVTGFCRDDGPDAKVLQFAEQTAGKTSSAYSLTEHYLTGTVDNPATDHLELAKQSVLASVHWITEYKTVLQQTCPKWNSQSVFDDLKLLEQKLNEAVLEPEALYGHYQQATHVAACTGGSTGLATLATEQIFLGAFFLPVFCLATTWLSDFASKGGAGVPSFRTEEWSDGARSEESSLEHVGMIDRDVPSGPQLRCNAEAYEKLGQGKADGQKPGVDLGPGSSDDESKHEELNSLYYAWGPRLVVIFAVGLWMYLVPQPGMVRPTIGTLLFCTGVFLMMNSDLIVTYFRLHEQVEKFKANNDDYQKNLDKQAQEVRTLQTAAKGFEEIERKFGGSMERAIKEVRTMQTTARSQMAMTINKMVKLYLDTDGDRKISEKELEEATQTMADIFGAMIKGLRRLIGSWFDPEACGRNERLPKMLEGIRGHKSFLKDKSLSLDAFSKAAAFEITLFVPDPKQVVQAVRGTIDALITNWVFLGGSGLEARSSDPKFM</sequence>
<keyword evidence="3" id="KW-0472">Membrane</keyword>
<evidence type="ECO:0000256" key="1">
    <source>
        <dbReference type="SAM" id="Coils"/>
    </source>
</evidence>